<feature type="compositionally biased region" description="Basic residues" evidence="1">
    <location>
        <begin position="227"/>
        <end position="239"/>
    </location>
</feature>
<sequence>MKEEDIVDHGIPTFPQGTKLLADLDLLNLNPYLMGVLRQLVGVDMLREQEIFYLPQEGEQYAWKPKRHHKHTAPKTKLSARARKSIGAPIQSAPDSHGHAESVSAAPSRAGSVSTVSSRQSRKSRASTRGSTANSASVAGSEYSDGSDVEDDDDSVRSTKRRRTEIAVSPPVENGGDTEAPVPKVSATASKKIGPMKRTRKIGKDASAYKPDPTDEQGSSDEEPTSRRTRRKTKRGTKRPRADEAAEETVVGIAPPKRRRVRQKPAEANGEEK</sequence>
<dbReference type="OrthoDB" id="2804229at2759"/>
<protein>
    <submittedName>
        <fullName evidence="2">Uncharacterized protein</fullName>
    </submittedName>
</protein>
<proteinExistence type="predicted"/>
<feature type="compositionally biased region" description="Acidic residues" evidence="1">
    <location>
        <begin position="145"/>
        <end position="154"/>
    </location>
</feature>
<dbReference type="AlphaFoldDB" id="S8FWC1"/>
<dbReference type="HOGENOM" id="CLU_1019557_0_0_1"/>
<name>S8FWC1_FOMSC</name>
<dbReference type="eggNOG" id="ENOG502RD5Z">
    <property type="taxonomic scope" value="Eukaryota"/>
</dbReference>
<feature type="region of interest" description="Disordered" evidence="1">
    <location>
        <begin position="89"/>
        <end position="273"/>
    </location>
</feature>
<dbReference type="InParanoid" id="S8FWC1"/>
<keyword evidence="3" id="KW-1185">Reference proteome</keyword>
<feature type="compositionally biased region" description="Acidic residues" evidence="1">
    <location>
        <begin position="214"/>
        <end position="223"/>
    </location>
</feature>
<evidence type="ECO:0000313" key="3">
    <source>
        <dbReference type="Proteomes" id="UP000015241"/>
    </source>
</evidence>
<organism evidence="2 3">
    <name type="scientific">Fomitopsis schrenkii</name>
    <name type="common">Brown rot fungus</name>
    <dbReference type="NCBI Taxonomy" id="2126942"/>
    <lineage>
        <taxon>Eukaryota</taxon>
        <taxon>Fungi</taxon>
        <taxon>Dikarya</taxon>
        <taxon>Basidiomycota</taxon>
        <taxon>Agaricomycotina</taxon>
        <taxon>Agaricomycetes</taxon>
        <taxon>Polyporales</taxon>
        <taxon>Fomitopsis</taxon>
    </lineage>
</organism>
<evidence type="ECO:0000313" key="2">
    <source>
        <dbReference type="EMBL" id="EPT02555.1"/>
    </source>
</evidence>
<dbReference type="EMBL" id="KE504135">
    <property type="protein sequence ID" value="EPT02555.1"/>
    <property type="molecule type" value="Genomic_DNA"/>
</dbReference>
<dbReference type="Proteomes" id="UP000015241">
    <property type="component" value="Unassembled WGS sequence"/>
</dbReference>
<gene>
    <name evidence="2" type="ORF">FOMPIDRAFT_153231</name>
</gene>
<reference evidence="2 3" key="1">
    <citation type="journal article" date="2012" name="Science">
        <title>The Paleozoic origin of enzymatic lignin decomposition reconstructed from 31 fungal genomes.</title>
        <authorList>
            <person name="Floudas D."/>
            <person name="Binder M."/>
            <person name="Riley R."/>
            <person name="Barry K."/>
            <person name="Blanchette R.A."/>
            <person name="Henrissat B."/>
            <person name="Martinez A.T."/>
            <person name="Otillar R."/>
            <person name="Spatafora J.W."/>
            <person name="Yadav J.S."/>
            <person name="Aerts A."/>
            <person name="Benoit I."/>
            <person name="Boyd A."/>
            <person name="Carlson A."/>
            <person name="Copeland A."/>
            <person name="Coutinho P.M."/>
            <person name="de Vries R.P."/>
            <person name="Ferreira P."/>
            <person name="Findley K."/>
            <person name="Foster B."/>
            <person name="Gaskell J."/>
            <person name="Glotzer D."/>
            <person name="Gorecki P."/>
            <person name="Heitman J."/>
            <person name="Hesse C."/>
            <person name="Hori C."/>
            <person name="Igarashi K."/>
            <person name="Jurgens J.A."/>
            <person name="Kallen N."/>
            <person name="Kersten P."/>
            <person name="Kohler A."/>
            <person name="Kuees U."/>
            <person name="Kumar T.K.A."/>
            <person name="Kuo A."/>
            <person name="LaButti K."/>
            <person name="Larrondo L.F."/>
            <person name="Lindquist E."/>
            <person name="Ling A."/>
            <person name="Lombard V."/>
            <person name="Lucas S."/>
            <person name="Lundell T."/>
            <person name="Martin R."/>
            <person name="McLaughlin D.J."/>
            <person name="Morgenstern I."/>
            <person name="Morin E."/>
            <person name="Murat C."/>
            <person name="Nagy L.G."/>
            <person name="Nolan M."/>
            <person name="Ohm R.A."/>
            <person name="Patyshakuliyeva A."/>
            <person name="Rokas A."/>
            <person name="Ruiz-Duenas F.J."/>
            <person name="Sabat G."/>
            <person name="Salamov A."/>
            <person name="Samejima M."/>
            <person name="Schmutz J."/>
            <person name="Slot J.C."/>
            <person name="St John F."/>
            <person name="Stenlid J."/>
            <person name="Sun H."/>
            <person name="Sun S."/>
            <person name="Syed K."/>
            <person name="Tsang A."/>
            <person name="Wiebenga A."/>
            <person name="Young D."/>
            <person name="Pisabarro A."/>
            <person name="Eastwood D.C."/>
            <person name="Martin F."/>
            <person name="Cullen D."/>
            <person name="Grigoriev I.V."/>
            <person name="Hibbett D.S."/>
        </authorList>
    </citation>
    <scope>NUCLEOTIDE SEQUENCE</scope>
    <source>
        <strain evidence="3">FP-58527</strain>
    </source>
</reference>
<accession>S8FWC1</accession>
<feature type="compositionally biased region" description="Polar residues" evidence="1">
    <location>
        <begin position="127"/>
        <end position="138"/>
    </location>
</feature>
<dbReference type="STRING" id="743788.S8FWC1"/>
<evidence type="ECO:0000256" key="1">
    <source>
        <dbReference type="SAM" id="MobiDB-lite"/>
    </source>
</evidence>